<feature type="binding site" evidence="7">
    <location>
        <position position="276"/>
    </location>
    <ligand>
        <name>[4Fe-4S] cluster</name>
        <dbReference type="ChEBI" id="CHEBI:49883"/>
    </ligand>
</feature>
<keyword evidence="1 7" id="KW-0004">4Fe-4S</keyword>
<organism evidence="10 11">
    <name type="scientific">Parasulfitobacter algicola</name>
    <dbReference type="NCBI Taxonomy" id="2614809"/>
    <lineage>
        <taxon>Bacteria</taxon>
        <taxon>Pseudomonadati</taxon>
        <taxon>Pseudomonadota</taxon>
        <taxon>Alphaproteobacteria</taxon>
        <taxon>Rhodobacterales</taxon>
        <taxon>Roseobacteraceae</taxon>
        <taxon>Parasulfitobacter</taxon>
    </lineage>
</organism>
<keyword evidence="5 7" id="KW-0411">Iron-sulfur</keyword>
<proteinExistence type="inferred from homology"/>
<evidence type="ECO:0000256" key="5">
    <source>
        <dbReference type="ARBA" id="ARBA00023014"/>
    </source>
</evidence>
<dbReference type="NCBIfam" id="NF001540">
    <property type="entry name" value="PRK00366.1"/>
    <property type="match status" value="1"/>
</dbReference>
<comment type="similarity">
    <text evidence="7">Belongs to the IspG family.</text>
</comment>
<evidence type="ECO:0000259" key="8">
    <source>
        <dbReference type="Pfam" id="PF04551"/>
    </source>
</evidence>
<dbReference type="Proteomes" id="UP000777935">
    <property type="component" value="Unassembled WGS sequence"/>
</dbReference>
<comment type="function">
    <text evidence="7">Converts 2C-methyl-D-erythritol 2,4-cyclodiphosphate (ME-2,4cPP) into 1-hydroxy-2-methyl-2-(E)-butenyl 4-diphosphate.</text>
</comment>
<dbReference type="NCBIfam" id="TIGR00612">
    <property type="entry name" value="ispG_gcpE"/>
    <property type="match status" value="1"/>
</dbReference>
<evidence type="ECO:0000256" key="3">
    <source>
        <dbReference type="ARBA" id="ARBA00023002"/>
    </source>
</evidence>
<keyword evidence="6 7" id="KW-0414">Isoprene biosynthesis</keyword>
<dbReference type="InterPro" id="IPR016425">
    <property type="entry name" value="IspG_bac"/>
</dbReference>
<name>A0ABX2IS98_9RHOB</name>
<dbReference type="InterPro" id="IPR011005">
    <property type="entry name" value="Dihydropteroate_synth-like_sf"/>
</dbReference>
<dbReference type="PANTHER" id="PTHR30454:SF0">
    <property type="entry name" value="4-HYDROXY-3-METHYLBUT-2-EN-1-YL DIPHOSPHATE SYNTHASE (FERREDOXIN), CHLOROPLASTIC"/>
    <property type="match status" value="1"/>
</dbReference>
<keyword evidence="3 7" id="KW-0560">Oxidoreductase</keyword>
<feature type="domain" description="IspG TIM-barrel" evidence="8">
    <location>
        <begin position="18"/>
        <end position="258"/>
    </location>
</feature>
<dbReference type="RefSeq" id="WP_174138929.1">
    <property type="nucleotide sequence ID" value="NZ_JABUFE010000008.1"/>
</dbReference>
<evidence type="ECO:0000256" key="1">
    <source>
        <dbReference type="ARBA" id="ARBA00022485"/>
    </source>
</evidence>
<dbReference type="InterPro" id="IPR058578">
    <property type="entry name" value="IspG_TIM"/>
</dbReference>
<comment type="cofactor">
    <cofactor evidence="7">
        <name>[4Fe-4S] cluster</name>
        <dbReference type="ChEBI" id="CHEBI:49883"/>
    </cofactor>
    <text evidence="7">Binds 1 [4Fe-4S] cluster.</text>
</comment>
<dbReference type="EMBL" id="JABUFE010000008">
    <property type="protein sequence ID" value="NSX55774.1"/>
    <property type="molecule type" value="Genomic_DNA"/>
</dbReference>
<evidence type="ECO:0000313" key="10">
    <source>
        <dbReference type="EMBL" id="NSX55774.1"/>
    </source>
</evidence>
<dbReference type="SUPFAM" id="SSF56014">
    <property type="entry name" value="Nitrite and sulphite reductase 4Fe-4S domain-like"/>
    <property type="match status" value="1"/>
</dbReference>
<keyword evidence="11" id="KW-1185">Reference proteome</keyword>
<evidence type="ECO:0000259" key="9">
    <source>
        <dbReference type="Pfam" id="PF26540"/>
    </source>
</evidence>
<feature type="domain" description="IspG C-terminal" evidence="9">
    <location>
        <begin position="272"/>
        <end position="361"/>
    </location>
</feature>
<feature type="binding site" evidence="7">
    <location>
        <position position="311"/>
    </location>
    <ligand>
        <name>[4Fe-4S] cluster</name>
        <dbReference type="ChEBI" id="CHEBI:49883"/>
    </ligand>
</feature>
<dbReference type="GO" id="GO:0046429">
    <property type="term" value="F:4-hydroxy-3-methylbut-2-en-1-yl diphosphate synthase activity (ferredoxin)"/>
    <property type="evidence" value="ECO:0007669"/>
    <property type="project" value="UniProtKB-EC"/>
</dbReference>
<dbReference type="Pfam" id="PF04551">
    <property type="entry name" value="GcpE"/>
    <property type="match status" value="1"/>
</dbReference>
<dbReference type="HAMAP" id="MF_00159">
    <property type="entry name" value="IspG"/>
    <property type="match status" value="1"/>
</dbReference>
<dbReference type="SUPFAM" id="SSF51412">
    <property type="entry name" value="Inosine monophosphate dehydrogenase (IMPDH)"/>
    <property type="match status" value="1"/>
</dbReference>
<gene>
    <name evidence="7 10" type="primary">ispG</name>
    <name evidence="10" type="synonym">gcpE</name>
    <name evidence="10" type="ORF">HRQ87_13280</name>
</gene>
<dbReference type="InterPro" id="IPR058579">
    <property type="entry name" value="IspG_C"/>
</dbReference>
<sequence>MTLHNPIRPWRNIYRRKSRQIHVGSVPVGGDAPISVQTMTNTDTTDVAATLSQVNAAAEAGVDIVRISTPDQASTHALKEIVAESPVPIVADIHFHYKRAIEAAEAGAACLRINPGNIGDASRVREVIKAAKDHGCSIRIGVNAGSLEKHLLEKYGEPCPEAMVESGLEHIKILEDNDFHEFKISVKASDVFLAAAAYQGIADATDAPIHLGITEAGGLVSGTIKSAIGLGNLLWMGIGDTIRVSLSADPVEEVKVGYEILKSLGLRHRGVNIISCPSCARQGFDVIKTVSALEKRLEHIKTPMSLSIIGCVVNGPGEALMTDIGFTGGGAGSGMVYLAGKQSHKLSNDQMIDHIVEQVEKRAAQIEAEDIAGQ</sequence>
<evidence type="ECO:0000256" key="4">
    <source>
        <dbReference type="ARBA" id="ARBA00023004"/>
    </source>
</evidence>
<evidence type="ECO:0000313" key="11">
    <source>
        <dbReference type="Proteomes" id="UP000777935"/>
    </source>
</evidence>
<dbReference type="InterPro" id="IPR045854">
    <property type="entry name" value="NO2/SO3_Rdtase_4Fe4S_sf"/>
</dbReference>
<comment type="pathway">
    <text evidence="7">Isoprenoid biosynthesis; isopentenyl diphosphate biosynthesis via DXP pathway; isopentenyl diphosphate from 1-deoxy-D-xylulose 5-phosphate: step 5/6.</text>
</comment>
<keyword evidence="2 7" id="KW-0479">Metal-binding</keyword>
<dbReference type="InterPro" id="IPR004588">
    <property type="entry name" value="IspG_bac-typ"/>
</dbReference>
<dbReference type="Gene3D" id="3.20.20.20">
    <property type="entry name" value="Dihydropteroate synthase-like"/>
    <property type="match status" value="1"/>
</dbReference>
<evidence type="ECO:0000256" key="6">
    <source>
        <dbReference type="ARBA" id="ARBA00023229"/>
    </source>
</evidence>
<dbReference type="PANTHER" id="PTHR30454">
    <property type="entry name" value="4-HYDROXY-3-METHYLBUT-2-EN-1-YL DIPHOSPHATE SYNTHASE"/>
    <property type="match status" value="1"/>
</dbReference>
<feature type="binding site" evidence="7">
    <location>
        <position position="318"/>
    </location>
    <ligand>
        <name>[4Fe-4S] cluster</name>
        <dbReference type="ChEBI" id="CHEBI:49883"/>
    </ligand>
</feature>
<dbReference type="PIRSF" id="PIRSF004640">
    <property type="entry name" value="IspG"/>
    <property type="match status" value="1"/>
</dbReference>
<evidence type="ECO:0000256" key="7">
    <source>
        <dbReference type="HAMAP-Rule" id="MF_00159"/>
    </source>
</evidence>
<accession>A0ABX2IS98</accession>
<dbReference type="EC" id="1.17.7.3" evidence="7"/>
<evidence type="ECO:0000256" key="2">
    <source>
        <dbReference type="ARBA" id="ARBA00022723"/>
    </source>
</evidence>
<dbReference type="Pfam" id="PF26540">
    <property type="entry name" value="GcpE_C"/>
    <property type="match status" value="1"/>
</dbReference>
<comment type="catalytic activity">
    <reaction evidence="7">
        <text>(2E)-4-hydroxy-3-methylbut-2-enyl diphosphate + oxidized [flavodoxin] + H2O + 2 H(+) = 2-C-methyl-D-erythritol 2,4-cyclic diphosphate + reduced [flavodoxin]</text>
        <dbReference type="Rhea" id="RHEA:43604"/>
        <dbReference type="Rhea" id="RHEA-COMP:10622"/>
        <dbReference type="Rhea" id="RHEA-COMP:10623"/>
        <dbReference type="ChEBI" id="CHEBI:15377"/>
        <dbReference type="ChEBI" id="CHEBI:15378"/>
        <dbReference type="ChEBI" id="CHEBI:57618"/>
        <dbReference type="ChEBI" id="CHEBI:58210"/>
        <dbReference type="ChEBI" id="CHEBI:58483"/>
        <dbReference type="ChEBI" id="CHEBI:128753"/>
        <dbReference type="EC" id="1.17.7.3"/>
    </reaction>
</comment>
<keyword evidence="4 7" id="KW-0408">Iron</keyword>
<feature type="binding site" evidence="7">
    <location>
        <position position="279"/>
    </location>
    <ligand>
        <name>[4Fe-4S] cluster</name>
        <dbReference type="ChEBI" id="CHEBI:49883"/>
    </ligand>
</feature>
<protein>
    <recommendedName>
        <fullName evidence="7">4-hydroxy-3-methylbut-2-en-1-yl diphosphate synthase (flavodoxin)</fullName>
        <ecNumber evidence="7">1.17.7.3</ecNumber>
    </recommendedName>
    <alternativeName>
        <fullName evidence="7">1-hydroxy-2-methyl-2-(E)-butenyl 4-diphosphate synthase</fullName>
    </alternativeName>
</protein>
<reference evidence="10 11" key="1">
    <citation type="submission" date="2020-06" db="EMBL/GenBank/DDBJ databases">
        <title>Sulfitobacter algicola sp. nov., isolated from green algae.</title>
        <authorList>
            <person name="Wang C."/>
        </authorList>
    </citation>
    <scope>NUCLEOTIDE SEQUENCE [LARGE SCALE GENOMIC DNA]</scope>
    <source>
        <strain evidence="10 11">1151</strain>
    </source>
</reference>
<comment type="caution">
    <text evidence="10">The sequence shown here is derived from an EMBL/GenBank/DDBJ whole genome shotgun (WGS) entry which is preliminary data.</text>
</comment>
<dbReference type="Gene3D" id="3.30.413.10">
    <property type="entry name" value="Sulfite Reductase Hemoprotein, domain 1"/>
    <property type="match status" value="1"/>
</dbReference>